<dbReference type="GO" id="GO:0009097">
    <property type="term" value="P:isoleucine biosynthetic process"/>
    <property type="evidence" value="ECO:0007669"/>
    <property type="project" value="TreeGrafter"/>
</dbReference>
<dbReference type="InterPro" id="IPR012000">
    <property type="entry name" value="Thiamin_PyroP_enz_cen_dom"/>
</dbReference>
<evidence type="ECO:0000313" key="3">
    <source>
        <dbReference type="EMBL" id="SUM70035.1"/>
    </source>
</evidence>
<dbReference type="GO" id="GO:0005948">
    <property type="term" value="C:acetolactate synthase complex"/>
    <property type="evidence" value="ECO:0007669"/>
    <property type="project" value="TreeGrafter"/>
</dbReference>
<reference evidence="3 4" key="1">
    <citation type="submission" date="2018-06" db="EMBL/GenBank/DDBJ databases">
        <authorList>
            <consortium name="Pathogen Informatics"/>
            <person name="Doyle S."/>
        </authorList>
    </citation>
    <scope>NUCLEOTIDE SEQUENCE [LARGE SCALE GENOMIC DNA]</scope>
    <source>
        <strain evidence="3 4">NCTC11807</strain>
    </source>
</reference>
<evidence type="ECO:0000259" key="2">
    <source>
        <dbReference type="Pfam" id="PF00205"/>
    </source>
</evidence>
<dbReference type="EMBL" id="UHDZ01000001">
    <property type="protein sequence ID" value="SUM70035.1"/>
    <property type="molecule type" value="Genomic_DNA"/>
</dbReference>
<dbReference type="GO" id="GO:0009099">
    <property type="term" value="P:L-valine biosynthetic process"/>
    <property type="evidence" value="ECO:0007669"/>
    <property type="project" value="TreeGrafter"/>
</dbReference>
<organism evidence="3 4">
    <name type="scientific">Staphylococcus saccharolyticus</name>
    <dbReference type="NCBI Taxonomy" id="33028"/>
    <lineage>
        <taxon>Bacteria</taxon>
        <taxon>Bacillati</taxon>
        <taxon>Bacillota</taxon>
        <taxon>Bacilli</taxon>
        <taxon>Bacillales</taxon>
        <taxon>Staphylococcaceae</taxon>
        <taxon>Staphylococcus</taxon>
    </lineage>
</organism>
<dbReference type="GO" id="GO:0000287">
    <property type="term" value="F:magnesium ion binding"/>
    <property type="evidence" value="ECO:0007669"/>
    <property type="project" value="InterPro"/>
</dbReference>
<dbReference type="GO" id="GO:0030976">
    <property type="term" value="F:thiamine pyrophosphate binding"/>
    <property type="evidence" value="ECO:0007669"/>
    <property type="project" value="InterPro"/>
</dbReference>
<dbReference type="GO" id="GO:0003984">
    <property type="term" value="F:acetolactate synthase activity"/>
    <property type="evidence" value="ECO:0007669"/>
    <property type="project" value="UniProtKB-EC"/>
</dbReference>
<dbReference type="GO" id="GO:0050660">
    <property type="term" value="F:flavin adenine dinucleotide binding"/>
    <property type="evidence" value="ECO:0007669"/>
    <property type="project" value="TreeGrafter"/>
</dbReference>
<dbReference type="PANTHER" id="PTHR18968:SF13">
    <property type="entry name" value="ACETOLACTATE SYNTHASE CATALYTIC SUBUNIT, MITOCHONDRIAL"/>
    <property type="match status" value="1"/>
</dbReference>
<dbReference type="PANTHER" id="PTHR18968">
    <property type="entry name" value="THIAMINE PYROPHOSPHATE ENZYMES"/>
    <property type="match status" value="1"/>
</dbReference>
<dbReference type="Pfam" id="PF00205">
    <property type="entry name" value="TPP_enzyme_M"/>
    <property type="match status" value="1"/>
</dbReference>
<dbReference type="InterPro" id="IPR045229">
    <property type="entry name" value="TPP_enz"/>
</dbReference>
<dbReference type="Gene3D" id="3.40.50.1220">
    <property type="entry name" value="TPP-binding domain"/>
    <property type="match status" value="1"/>
</dbReference>
<dbReference type="Proteomes" id="UP000255425">
    <property type="component" value="Unassembled WGS sequence"/>
</dbReference>
<dbReference type="EC" id="2.2.1.6" evidence="3"/>
<evidence type="ECO:0000313" key="4">
    <source>
        <dbReference type="Proteomes" id="UP000255425"/>
    </source>
</evidence>
<proteinExistence type="inferred from homology"/>
<name>A0A380H0S3_9STAP</name>
<feature type="domain" description="Thiamine pyrophosphate enzyme central" evidence="2">
    <location>
        <begin position="2"/>
        <end position="88"/>
    </location>
</feature>
<keyword evidence="4" id="KW-1185">Reference proteome</keyword>
<dbReference type="InterPro" id="IPR029035">
    <property type="entry name" value="DHS-like_NAD/FAD-binding_dom"/>
</dbReference>
<comment type="similarity">
    <text evidence="1">Belongs to the TPP enzyme family.</text>
</comment>
<accession>A0A380H0S3</accession>
<dbReference type="SUPFAM" id="SSF52467">
    <property type="entry name" value="DHS-like NAD/FAD-binding domain"/>
    <property type="match status" value="1"/>
</dbReference>
<gene>
    <name evidence="3" type="primary">ilvB_2</name>
    <name evidence="3" type="ORF">NCTC11807_01028</name>
</gene>
<evidence type="ECO:0000256" key="1">
    <source>
        <dbReference type="ARBA" id="ARBA00007812"/>
    </source>
</evidence>
<protein>
    <submittedName>
        <fullName evidence="3">Acetolactate synthase large subunit</fullName>
        <ecNumber evidence="3">2.2.1.6</ecNumber>
    </submittedName>
</protein>
<dbReference type="AlphaFoldDB" id="A0A380H0S3"/>
<sequence length="92" mass="10008">MGAIPYNHPLFLGMGGMHGPYASNMALTECDLLINLGSRFDDRLASNPDAFVPNAKIIHVDIDPSEINKVIQTDLGIVADCKIVLEQLSEKI</sequence>
<keyword evidence="3" id="KW-0808">Transferase</keyword>